<dbReference type="Gene3D" id="3.30.360.10">
    <property type="entry name" value="Dihydrodipicolinate Reductase, domain 2"/>
    <property type="match status" value="2"/>
</dbReference>
<dbReference type="InterPro" id="IPR036291">
    <property type="entry name" value="NAD(P)-bd_dom_sf"/>
</dbReference>
<feature type="domain" description="Gfo/Idh/MocA-like oxidoreductase N-terminal" evidence="2">
    <location>
        <begin position="48"/>
        <end position="176"/>
    </location>
</feature>
<accession>A0A3N4LDY5</accession>
<dbReference type="InParanoid" id="A0A3N4LDY5"/>
<feature type="region of interest" description="Disordered" evidence="1">
    <location>
        <begin position="1"/>
        <end position="48"/>
    </location>
</feature>
<dbReference type="InterPro" id="IPR000683">
    <property type="entry name" value="Gfo/Idh/MocA-like_OxRdtase_N"/>
</dbReference>
<proteinExistence type="predicted"/>
<organism evidence="3 4">
    <name type="scientific">Terfezia boudieri ATCC MYA-4762</name>
    <dbReference type="NCBI Taxonomy" id="1051890"/>
    <lineage>
        <taxon>Eukaryota</taxon>
        <taxon>Fungi</taxon>
        <taxon>Dikarya</taxon>
        <taxon>Ascomycota</taxon>
        <taxon>Pezizomycotina</taxon>
        <taxon>Pezizomycetes</taxon>
        <taxon>Pezizales</taxon>
        <taxon>Pezizaceae</taxon>
        <taxon>Terfezia</taxon>
    </lineage>
</organism>
<dbReference type="AlphaFoldDB" id="A0A3N4LDY5"/>
<dbReference type="EMBL" id="ML121564">
    <property type="protein sequence ID" value="RPB21090.1"/>
    <property type="molecule type" value="Genomic_DNA"/>
</dbReference>
<reference evidence="3 4" key="1">
    <citation type="journal article" date="2018" name="Nat. Ecol. Evol.">
        <title>Pezizomycetes genomes reveal the molecular basis of ectomycorrhizal truffle lifestyle.</title>
        <authorList>
            <person name="Murat C."/>
            <person name="Payen T."/>
            <person name="Noel B."/>
            <person name="Kuo A."/>
            <person name="Morin E."/>
            <person name="Chen J."/>
            <person name="Kohler A."/>
            <person name="Krizsan K."/>
            <person name="Balestrini R."/>
            <person name="Da Silva C."/>
            <person name="Montanini B."/>
            <person name="Hainaut M."/>
            <person name="Levati E."/>
            <person name="Barry K.W."/>
            <person name="Belfiori B."/>
            <person name="Cichocki N."/>
            <person name="Clum A."/>
            <person name="Dockter R.B."/>
            <person name="Fauchery L."/>
            <person name="Guy J."/>
            <person name="Iotti M."/>
            <person name="Le Tacon F."/>
            <person name="Lindquist E.A."/>
            <person name="Lipzen A."/>
            <person name="Malagnac F."/>
            <person name="Mello A."/>
            <person name="Molinier V."/>
            <person name="Miyauchi S."/>
            <person name="Poulain J."/>
            <person name="Riccioni C."/>
            <person name="Rubini A."/>
            <person name="Sitrit Y."/>
            <person name="Splivallo R."/>
            <person name="Traeger S."/>
            <person name="Wang M."/>
            <person name="Zifcakova L."/>
            <person name="Wipf D."/>
            <person name="Zambonelli A."/>
            <person name="Paolocci F."/>
            <person name="Nowrousian M."/>
            <person name="Ottonello S."/>
            <person name="Baldrian P."/>
            <person name="Spatafora J.W."/>
            <person name="Henrissat B."/>
            <person name="Nagy L.G."/>
            <person name="Aury J.M."/>
            <person name="Wincker P."/>
            <person name="Grigoriev I.V."/>
            <person name="Bonfante P."/>
            <person name="Martin F.M."/>
        </authorList>
    </citation>
    <scope>NUCLEOTIDE SEQUENCE [LARGE SCALE GENOMIC DNA]</scope>
    <source>
        <strain evidence="3 4">ATCC MYA-4762</strain>
    </source>
</reference>
<protein>
    <submittedName>
        <fullName evidence="3">NAD(P)-binding protein</fullName>
    </submittedName>
</protein>
<sequence length="555" mass="60738">MSTSSSLKSILKPFHKSSKKAGVSKSSTASSSVSPSHKLPTPPPDAPRVLVIGAGSRGNAYAKALAHPPSNVDPGEIIRGVVVGVAEPDDGKRKRFSENYIFCPDGEKLEFGCWREMVTEEGKQRVAKVGVDGILVCTLDYTHEEIILSLRSHFPTTHLFSEKPLTASLPSLLRIYTSLGSTPPIIFSIGHVLRYSSLLLSLKKLLCEDQVIGDIIHLDWTEPVGYWHFAHSYVRGNWAETGTSAPSLLTKCCHDVDILMWLLCSPHYRALPGMGVRRNPHLPTKITSTGTLVHFRKKNKPVQAGDSTNCFGCPAELECIYSAKKIYLRDNGLSTGWPNKIVSPDIEGFTIPPDYEKVKSLLTNALQQDYTTAETKAPGRSYYGRCVYESSNDVVDNQIVTLTWEDIPPPTDEEPNSPGYSSKTATLTMAGHTQAICERRGRVYGSKGEVVFSAETNSITVHDFTSGGSRVINPQVAVGSGHGGGDFGLVNAFVGAVRAVKSLGWDVKRAQKEWIGMDVEECVRSHAVVWAAEEARVGEKIVKWGEWWDSVIKKA</sequence>
<dbReference type="InterPro" id="IPR051450">
    <property type="entry name" value="Gfo/Idh/MocA_Oxidoreductases"/>
</dbReference>
<dbReference type="SUPFAM" id="SSF55347">
    <property type="entry name" value="Glyceraldehyde-3-phosphate dehydrogenase-like, C-terminal domain"/>
    <property type="match status" value="1"/>
</dbReference>
<dbReference type="GO" id="GO:0000166">
    <property type="term" value="F:nucleotide binding"/>
    <property type="evidence" value="ECO:0007669"/>
    <property type="project" value="InterPro"/>
</dbReference>
<evidence type="ECO:0000256" key="1">
    <source>
        <dbReference type="SAM" id="MobiDB-lite"/>
    </source>
</evidence>
<evidence type="ECO:0000313" key="4">
    <source>
        <dbReference type="Proteomes" id="UP000267821"/>
    </source>
</evidence>
<keyword evidence="4" id="KW-1185">Reference proteome</keyword>
<dbReference type="Gene3D" id="3.40.50.720">
    <property type="entry name" value="NAD(P)-binding Rossmann-like Domain"/>
    <property type="match status" value="1"/>
</dbReference>
<dbReference type="PANTHER" id="PTHR43377">
    <property type="entry name" value="BILIVERDIN REDUCTASE A"/>
    <property type="match status" value="1"/>
</dbReference>
<evidence type="ECO:0000259" key="2">
    <source>
        <dbReference type="Pfam" id="PF01408"/>
    </source>
</evidence>
<feature type="compositionally biased region" description="Low complexity" evidence="1">
    <location>
        <begin position="20"/>
        <end position="38"/>
    </location>
</feature>
<evidence type="ECO:0000313" key="3">
    <source>
        <dbReference type="EMBL" id="RPB21090.1"/>
    </source>
</evidence>
<dbReference type="PANTHER" id="PTHR43377:SF12">
    <property type="entry name" value="BINDING ROSSMANN FOLD OXIDOREDUCTASE, PUTATIVE (AFU_ORTHOLOGUE AFUA_3G11840)-RELATED"/>
    <property type="match status" value="1"/>
</dbReference>
<dbReference type="STRING" id="1051890.A0A3N4LDY5"/>
<dbReference type="Pfam" id="PF01408">
    <property type="entry name" value="GFO_IDH_MocA"/>
    <property type="match status" value="1"/>
</dbReference>
<dbReference type="Proteomes" id="UP000267821">
    <property type="component" value="Unassembled WGS sequence"/>
</dbReference>
<dbReference type="OrthoDB" id="2129491at2759"/>
<dbReference type="SUPFAM" id="SSF51735">
    <property type="entry name" value="NAD(P)-binding Rossmann-fold domains"/>
    <property type="match status" value="1"/>
</dbReference>
<name>A0A3N4LDY5_9PEZI</name>
<gene>
    <name evidence="3" type="ORF">L211DRAFT_828591</name>
</gene>